<organism evidence="2 3">
    <name type="scientific">Blautia hydrogenotrophica (strain DSM 10507 / JCM 14656 / S5a33)</name>
    <name type="common">Ruminococcus hydrogenotrophicus</name>
    <dbReference type="NCBI Taxonomy" id="476272"/>
    <lineage>
        <taxon>Bacteria</taxon>
        <taxon>Bacillati</taxon>
        <taxon>Bacillota</taxon>
        <taxon>Clostridia</taxon>
        <taxon>Lachnospirales</taxon>
        <taxon>Lachnospiraceae</taxon>
        <taxon>Blautia</taxon>
    </lineage>
</organism>
<gene>
    <name evidence="2" type="ORF">RUMHYD_03659</name>
</gene>
<reference evidence="2 3" key="2">
    <citation type="submission" date="2009-02" db="EMBL/GenBank/DDBJ databases">
        <title>Draft genome sequence of Blautia hydrogenotrophica DSM 10507 (Ruminococcus hydrogenotrophicus DSM 10507).</title>
        <authorList>
            <person name="Sudarsanam P."/>
            <person name="Ley R."/>
            <person name="Guruge J."/>
            <person name="Turnbaugh P.J."/>
            <person name="Mahowald M."/>
            <person name="Liep D."/>
            <person name="Gordon J."/>
        </authorList>
    </citation>
    <scope>NUCLEOTIDE SEQUENCE [LARGE SCALE GENOMIC DNA]</scope>
    <source>
        <strain evidence="3">DSM 10507 / JCM 14656 / S5a33</strain>
    </source>
</reference>
<evidence type="ECO:0008006" key="4">
    <source>
        <dbReference type="Google" id="ProtNLM"/>
    </source>
</evidence>
<keyword evidence="1" id="KW-0812">Transmembrane</keyword>
<dbReference type="EMBL" id="ACBZ01000195">
    <property type="protein sequence ID" value="EEG47446.1"/>
    <property type="molecule type" value="Genomic_DNA"/>
</dbReference>
<keyword evidence="1" id="KW-1133">Transmembrane helix</keyword>
<sequence length="182" mass="20874">MIKYNSQKLTVYKQCFYNIGLQLMKQSIIRRPVMSKITITLLVILVILLITLIVLYFTGKKTQKKQEEQKAQIEAAKQTVSMLIIDKKRMPIKNSGLPQFVIDQTPKLMRRSKLPIVKAKVGPKIMTLVCEADIFDQIPVKKEIKAEVSGIYIVGARGLRAPLEKRTKKKGFFKRMLDRANP</sequence>
<dbReference type="PATRIC" id="fig|476272.21.peg.339"/>
<dbReference type="eggNOG" id="ENOG50313SJ">
    <property type="taxonomic scope" value="Bacteria"/>
</dbReference>
<feature type="transmembrane region" description="Helical" evidence="1">
    <location>
        <begin position="33"/>
        <end position="57"/>
    </location>
</feature>
<reference evidence="2 3" key="1">
    <citation type="submission" date="2009-01" db="EMBL/GenBank/DDBJ databases">
        <authorList>
            <person name="Fulton L."/>
            <person name="Clifton S."/>
            <person name="Fulton B."/>
            <person name="Xu J."/>
            <person name="Minx P."/>
            <person name="Pepin K.H."/>
            <person name="Johnson M."/>
            <person name="Bhonagiri V."/>
            <person name="Nash W.E."/>
            <person name="Mardis E.R."/>
            <person name="Wilson R.K."/>
        </authorList>
    </citation>
    <scope>NUCLEOTIDE SEQUENCE [LARGE SCALE GENOMIC DNA]</scope>
    <source>
        <strain evidence="3">DSM 10507 / JCM 14656 / S5a33</strain>
    </source>
</reference>
<dbReference type="AlphaFoldDB" id="C0CRZ3"/>
<dbReference type="Proteomes" id="UP000003100">
    <property type="component" value="Unassembled WGS sequence"/>
</dbReference>
<keyword evidence="1" id="KW-0472">Membrane</keyword>
<dbReference type="HOGENOM" id="CLU_124342_0_0_9"/>
<evidence type="ECO:0000256" key="1">
    <source>
        <dbReference type="SAM" id="Phobius"/>
    </source>
</evidence>
<protein>
    <recommendedName>
        <fullName evidence="4">Type II secretion system protein G</fullName>
    </recommendedName>
</protein>
<evidence type="ECO:0000313" key="2">
    <source>
        <dbReference type="EMBL" id="EEG47446.1"/>
    </source>
</evidence>
<proteinExistence type="predicted"/>
<accession>C0CRZ3</accession>
<name>C0CRZ3_BLAHS</name>
<comment type="caution">
    <text evidence="2">The sequence shown here is derived from an EMBL/GenBank/DDBJ whole genome shotgun (WGS) entry which is preliminary data.</text>
</comment>
<evidence type="ECO:0000313" key="3">
    <source>
        <dbReference type="Proteomes" id="UP000003100"/>
    </source>
</evidence>
<keyword evidence="3" id="KW-1185">Reference proteome</keyword>